<dbReference type="HOGENOM" id="CLU_3079393_0_0_4"/>
<dbReference type="EMBL" id="ACEA01000038">
    <property type="protein sequence ID" value="EEG23514.1"/>
    <property type="molecule type" value="Genomic_DNA"/>
</dbReference>
<protein>
    <submittedName>
        <fullName evidence="1">Uncharacterized protein</fullName>
    </submittedName>
</protein>
<name>C0DWN7_EIKCO</name>
<reference evidence="1 2" key="1">
    <citation type="submission" date="2009-01" db="EMBL/GenBank/DDBJ databases">
        <authorList>
            <person name="Fulton L."/>
            <person name="Clifton S."/>
            <person name="Chinwalla A.T."/>
            <person name="Mitreva M."/>
            <person name="Sodergren E."/>
            <person name="Weinstock G."/>
            <person name="Clifton S."/>
            <person name="Dooling D.J."/>
            <person name="Fulton B."/>
            <person name="Minx P."/>
            <person name="Pepin K.H."/>
            <person name="Johnson M."/>
            <person name="Bhonagiri V."/>
            <person name="Nash W.E."/>
            <person name="Mardis E.R."/>
            <person name="Wilson R.K."/>
        </authorList>
    </citation>
    <scope>NUCLEOTIDE SEQUENCE [LARGE SCALE GENOMIC DNA]</scope>
    <source>
        <strain evidence="1 2">ATCC 23834</strain>
    </source>
</reference>
<organism evidence="1 2">
    <name type="scientific">Eikenella corrodens ATCC 23834</name>
    <dbReference type="NCBI Taxonomy" id="546274"/>
    <lineage>
        <taxon>Bacteria</taxon>
        <taxon>Pseudomonadati</taxon>
        <taxon>Pseudomonadota</taxon>
        <taxon>Betaproteobacteria</taxon>
        <taxon>Neisseriales</taxon>
        <taxon>Neisseriaceae</taxon>
        <taxon>Eikenella</taxon>
    </lineage>
</organism>
<dbReference type="AlphaFoldDB" id="C0DWN7"/>
<evidence type="ECO:0000313" key="2">
    <source>
        <dbReference type="Proteomes" id="UP000005837"/>
    </source>
</evidence>
<dbReference type="Proteomes" id="UP000005837">
    <property type="component" value="Unassembled WGS sequence"/>
</dbReference>
<comment type="caution">
    <text evidence="1">The sequence shown here is derived from an EMBL/GenBank/DDBJ whole genome shotgun (WGS) entry which is preliminary data.</text>
</comment>
<gene>
    <name evidence="1" type="ORF">EIKCOROL_01789</name>
</gene>
<accession>C0DWN7</accession>
<proteinExistence type="predicted"/>
<sequence length="52" mass="6121">MRNEAALCRLAGELSIAEVLYRENIRAGQRLPENMIRLKPYFQVALWWLLFG</sequence>
<evidence type="ECO:0000313" key="1">
    <source>
        <dbReference type="EMBL" id="EEG23514.1"/>
    </source>
</evidence>